<dbReference type="OMA" id="CSCKKEN"/>
<dbReference type="EMBL" id="BFEA01000041">
    <property type="protein sequence ID" value="GBG63700.1"/>
    <property type="molecule type" value="Genomic_DNA"/>
</dbReference>
<keyword evidence="6 8" id="KW-0472">Membrane</keyword>
<feature type="domain" description="CSC1/OSCA1-like 7TM region" evidence="9">
    <location>
        <begin position="361"/>
        <end position="632"/>
    </location>
</feature>
<dbReference type="GO" id="GO:0005227">
    <property type="term" value="F:calcium-activated cation channel activity"/>
    <property type="evidence" value="ECO:0007669"/>
    <property type="project" value="InterPro"/>
</dbReference>
<dbReference type="GO" id="GO:0003729">
    <property type="term" value="F:mRNA binding"/>
    <property type="evidence" value="ECO:0007669"/>
    <property type="project" value="EnsemblPlants"/>
</dbReference>
<evidence type="ECO:0000256" key="2">
    <source>
        <dbReference type="ARBA" id="ARBA00007779"/>
    </source>
</evidence>
<accession>A0A388K0W1</accession>
<keyword evidence="4 8" id="KW-0812">Transmembrane</keyword>
<dbReference type="AlphaFoldDB" id="A0A388K0W1"/>
<feature type="transmembrane region" description="Helical" evidence="8">
    <location>
        <begin position="455"/>
        <end position="474"/>
    </location>
</feature>
<evidence type="ECO:0000313" key="12">
    <source>
        <dbReference type="EMBL" id="GBG63700.1"/>
    </source>
</evidence>
<dbReference type="GO" id="GO:0005886">
    <property type="term" value="C:plasma membrane"/>
    <property type="evidence" value="ECO:0007669"/>
    <property type="project" value="TreeGrafter"/>
</dbReference>
<dbReference type="InterPro" id="IPR032880">
    <property type="entry name" value="CSC1/OSCA1-like_N"/>
</dbReference>
<dbReference type="InterPro" id="IPR027815">
    <property type="entry name" value="CSC1/OSCA1-like_cyt"/>
</dbReference>
<name>A0A388K0W1_CHABU</name>
<feature type="transmembrane region" description="Helical" evidence="8">
    <location>
        <begin position="92"/>
        <end position="110"/>
    </location>
</feature>
<evidence type="ECO:0000256" key="6">
    <source>
        <dbReference type="ARBA" id="ARBA00023136"/>
    </source>
</evidence>
<keyword evidence="13" id="KW-1185">Reference proteome</keyword>
<evidence type="ECO:0000259" key="11">
    <source>
        <dbReference type="Pfam" id="PF14703"/>
    </source>
</evidence>
<feature type="domain" description="CSC1/OSCA1-like N-terminal transmembrane" evidence="10">
    <location>
        <begin position="7"/>
        <end position="166"/>
    </location>
</feature>
<feature type="transmembrane region" description="Helical" evidence="8">
    <location>
        <begin position="363"/>
        <end position="386"/>
    </location>
</feature>
<evidence type="ECO:0000259" key="10">
    <source>
        <dbReference type="Pfam" id="PF13967"/>
    </source>
</evidence>
<dbReference type="Proteomes" id="UP000265515">
    <property type="component" value="Unassembled WGS sequence"/>
</dbReference>
<sequence>MVSTGGFVLNIGYNVAILAVLIVLFIILVRRPGNLQVYFPAKLQAGKGPPSGVVYRTPFEWLRELFNASEDDLLDSAGLDAVVYIRFFQTGLWILLGSLVYGVLLIPVNYTDSNYEDAKPVGNKTVEYNNLDKLTMGNIKNGGTRLWAHVIGVYWVSFVVYYVLAKTYREVVNLRARSQSRAGDNVNQFAIVVTDIPGNAQGSKRAQQIDEFLLKTHGSSYASAFHVVHMGRASQLFQELETAKSKLARAEAILSKAPGEPRPKHRTGPLGLIGPQVDSIQYWTKEIKDIGSKLRAEQQLAAVEKGRPAAIAFFNSRTAAVAASQTVHAKAAETWQTFPAPEPRAIIWENLGFRYYERTVRRAVVHFATFLIIVFYMIPIAFVSGLSTLDNLKRTLTFLKPVFEIGAVKAILDAFLPQLALIVFLALLPGLLMKLSKSEGILSLGHATRAAAGKYFYFMVFNVFIGFSIGGSLWSQLDIIQKEPAKIISILGKSLPMNSMFFITFIVTKSFTGYGLELSRVVPLIIFHIKKKYVCKTEKEVLLAWKPGPFSYATAVPNDLLIMTLSLCYSIIAPLILPFGIVYFAFGLLVNRRRALNVCVPEFESNGAMWPHISCRILAALLTMQITMVGYMGIKQAPGSGLLIVPLVCTAIFFLYARVKFYPSFRVSSLEVAAEGEEHHIPISVVKDAYTPDCMKSEHVGKVADPEADPRKPSLEIPSDTDV</sequence>
<dbReference type="Pfam" id="PF02714">
    <property type="entry name" value="RSN1_7TM"/>
    <property type="match status" value="1"/>
</dbReference>
<feature type="transmembrane region" description="Helical" evidence="8">
    <location>
        <begin position="415"/>
        <end position="435"/>
    </location>
</feature>
<comment type="similarity">
    <text evidence="2">Belongs to the CSC1 (TC 1.A.17) family.</text>
</comment>
<evidence type="ECO:0000256" key="5">
    <source>
        <dbReference type="ARBA" id="ARBA00022989"/>
    </source>
</evidence>
<dbReference type="OrthoDB" id="1689567at2759"/>
<evidence type="ECO:0000256" key="4">
    <source>
        <dbReference type="ARBA" id="ARBA00022692"/>
    </source>
</evidence>
<evidence type="ECO:0000256" key="8">
    <source>
        <dbReference type="SAM" id="Phobius"/>
    </source>
</evidence>
<organism evidence="12 13">
    <name type="scientific">Chara braunii</name>
    <name type="common">Braun's stonewort</name>
    <dbReference type="NCBI Taxonomy" id="69332"/>
    <lineage>
        <taxon>Eukaryota</taxon>
        <taxon>Viridiplantae</taxon>
        <taxon>Streptophyta</taxon>
        <taxon>Charophyceae</taxon>
        <taxon>Charales</taxon>
        <taxon>Characeae</taxon>
        <taxon>Chara</taxon>
    </lineage>
</organism>
<proteinExistence type="inferred from homology"/>
<keyword evidence="5 8" id="KW-1133">Transmembrane helix</keyword>
<evidence type="ECO:0000259" key="9">
    <source>
        <dbReference type="Pfam" id="PF02714"/>
    </source>
</evidence>
<dbReference type="InterPro" id="IPR045122">
    <property type="entry name" value="Csc1-like"/>
</dbReference>
<dbReference type="PANTHER" id="PTHR13018">
    <property type="entry name" value="PROBABLE MEMBRANE PROTEIN DUF221-RELATED"/>
    <property type="match status" value="1"/>
</dbReference>
<dbReference type="Gramene" id="GBG63700">
    <property type="protein sequence ID" value="GBG63700"/>
    <property type="gene ID" value="CBR_g39011"/>
</dbReference>
<feature type="compositionally biased region" description="Basic and acidic residues" evidence="7">
    <location>
        <begin position="700"/>
        <end position="714"/>
    </location>
</feature>
<evidence type="ECO:0000256" key="1">
    <source>
        <dbReference type="ARBA" id="ARBA00004141"/>
    </source>
</evidence>
<evidence type="ECO:0000313" key="13">
    <source>
        <dbReference type="Proteomes" id="UP000265515"/>
    </source>
</evidence>
<keyword evidence="3" id="KW-0813">Transport</keyword>
<dbReference type="Pfam" id="PF14703">
    <property type="entry name" value="PHM7_cyt"/>
    <property type="match status" value="1"/>
</dbReference>
<feature type="transmembrane region" description="Helical" evidence="8">
    <location>
        <begin position="146"/>
        <end position="165"/>
    </location>
</feature>
<feature type="transmembrane region" description="Helical" evidence="8">
    <location>
        <begin position="6"/>
        <end position="29"/>
    </location>
</feature>
<gene>
    <name evidence="12" type="primary">OSCa.31c</name>
    <name evidence="12" type="ORF">CBR_g39011</name>
</gene>
<protein>
    <recommendedName>
        <fullName evidence="14">ERD4-related membrane protein</fullName>
    </recommendedName>
</protein>
<evidence type="ECO:0000256" key="3">
    <source>
        <dbReference type="ARBA" id="ARBA00022448"/>
    </source>
</evidence>
<feature type="region of interest" description="Disordered" evidence="7">
    <location>
        <begin position="700"/>
        <end position="723"/>
    </location>
</feature>
<dbReference type="Pfam" id="PF13967">
    <property type="entry name" value="RSN1_TM"/>
    <property type="match status" value="1"/>
</dbReference>
<feature type="domain" description="CSC1/OSCA1-like cytosolic" evidence="11">
    <location>
        <begin position="188"/>
        <end position="350"/>
    </location>
</feature>
<dbReference type="PANTHER" id="PTHR13018:SF100">
    <property type="entry name" value="CSC1-LIKE PROTEIN ERD4"/>
    <property type="match status" value="1"/>
</dbReference>
<evidence type="ECO:0008006" key="14">
    <source>
        <dbReference type="Google" id="ProtNLM"/>
    </source>
</evidence>
<feature type="transmembrane region" description="Helical" evidence="8">
    <location>
        <begin position="640"/>
        <end position="659"/>
    </location>
</feature>
<dbReference type="GO" id="GO:0008381">
    <property type="term" value="F:mechanosensitive monoatomic ion channel activity"/>
    <property type="evidence" value="ECO:0007669"/>
    <property type="project" value="EnsemblPlants"/>
</dbReference>
<evidence type="ECO:0000256" key="7">
    <source>
        <dbReference type="SAM" id="MobiDB-lite"/>
    </source>
</evidence>
<comment type="subcellular location">
    <subcellularLocation>
        <location evidence="1">Membrane</location>
        <topology evidence="1">Multi-pass membrane protein</topology>
    </subcellularLocation>
</comment>
<feature type="transmembrane region" description="Helical" evidence="8">
    <location>
        <begin position="560"/>
        <end position="586"/>
    </location>
</feature>
<feature type="transmembrane region" description="Helical" evidence="8">
    <location>
        <begin position="617"/>
        <end position="634"/>
    </location>
</feature>
<dbReference type="InterPro" id="IPR003864">
    <property type="entry name" value="CSC1/OSCA1-like_7TM"/>
</dbReference>
<comment type="caution">
    <text evidence="12">The sequence shown here is derived from an EMBL/GenBank/DDBJ whole genome shotgun (WGS) entry which is preliminary data.</text>
</comment>
<reference evidence="12 13" key="1">
    <citation type="journal article" date="2018" name="Cell">
        <title>The Chara Genome: Secondary Complexity and Implications for Plant Terrestrialization.</title>
        <authorList>
            <person name="Nishiyama T."/>
            <person name="Sakayama H."/>
            <person name="Vries J.D."/>
            <person name="Buschmann H."/>
            <person name="Saint-Marcoux D."/>
            <person name="Ullrich K.K."/>
            <person name="Haas F.B."/>
            <person name="Vanderstraeten L."/>
            <person name="Becker D."/>
            <person name="Lang D."/>
            <person name="Vosolsobe S."/>
            <person name="Rombauts S."/>
            <person name="Wilhelmsson P.K.I."/>
            <person name="Janitza P."/>
            <person name="Kern R."/>
            <person name="Heyl A."/>
            <person name="Rumpler F."/>
            <person name="Villalobos L.I.A.C."/>
            <person name="Clay J.M."/>
            <person name="Skokan R."/>
            <person name="Toyoda A."/>
            <person name="Suzuki Y."/>
            <person name="Kagoshima H."/>
            <person name="Schijlen E."/>
            <person name="Tajeshwar N."/>
            <person name="Catarino B."/>
            <person name="Hetherington A.J."/>
            <person name="Saltykova A."/>
            <person name="Bonnot C."/>
            <person name="Breuninger H."/>
            <person name="Symeonidi A."/>
            <person name="Radhakrishnan G.V."/>
            <person name="Van Nieuwerburgh F."/>
            <person name="Deforce D."/>
            <person name="Chang C."/>
            <person name="Karol K.G."/>
            <person name="Hedrich R."/>
            <person name="Ulvskov P."/>
            <person name="Glockner G."/>
            <person name="Delwiche C.F."/>
            <person name="Petrasek J."/>
            <person name="Van de Peer Y."/>
            <person name="Friml J."/>
            <person name="Beilby M."/>
            <person name="Dolan L."/>
            <person name="Kohara Y."/>
            <person name="Sugano S."/>
            <person name="Fujiyama A."/>
            <person name="Delaux P.-M."/>
            <person name="Quint M."/>
            <person name="TheiBen G."/>
            <person name="Hagemann M."/>
            <person name="Harholt J."/>
            <person name="Dunand C."/>
            <person name="Zachgo S."/>
            <person name="Langdale J."/>
            <person name="Maumus F."/>
            <person name="Straeten D.V.D."/>
            <person name="Gould S.B."/>
            <person name="Rensing S.A."/>
        </authorList>
    </citation>
    <scope>NUCLEOTIDE SEQUENCE [LARGE SCALE GENOMIC DNA]</scope>
    <source>
        <strain evidence="12 13">S276</strain>
    </source>
</reference>